<comment type="caution">
    <text evidence="2">The sequence shown here is derived from an EMBL/GenBank/DDBJ whole genome shotgun (WGS) entry which is preliminary data.</text>
</comment>
<dbReference type="Pfam" id="PF04402">
    <property type="entry name" value="SIMPL"/>
    <property type="match status" value="1"/>
</dbReference>
<reference evidence="2 3" key="1">
    <citation type="submission" date="2015-12" db="EMBL/GenBank/DDBJ databases">
        <title>Genome sequence of Tistrella mobilis MCCC 1A02139.</title>
        <authorList>
            <person name="Lu L."/>
            <person name="Lai Q."/>
            <person name="Shao Z."/>
            <person name="Qian P."/>
        </authorList>
    </citation>
    <scope>NUCLEOTIDE SEQUENCE [LARGE SCALE GENOMIC DNA]</scope>
    <source>
        <strain evidence="2 3">MCCC 1A02139</strain>
    </source>
</reference>
<dbReference type="Gene3D" id="3.30.70.2970">
    <property type="entry name" value="Protein of unknown function (DUF541), domain 2"/>
    <property type="match status" value="1"/>
</dbReference>
<dbReference type="Gene3D" id="3.30.110.170">
    <property type="entry name" value="Protein of unknown function (DUF541), domain 1"/>
    <property type="match status" value="1"/>
</dbReference>
<accession>A0A162JLZ5</accession>
<dbReference type="EMBL" id="LPZR01000227">
    <property type="protein sequence ID" value="KYO49460.1"/>
    <property type="molecule type" value="Genomic_DNA"/>
</dbReference>
<dbReference type="Proteomes" id="UP000075787">
    <property type="component" value="Unassembled WGS sequence"/>
</dbReference>
<dbReference type="PANTHER" id="PTHR34387">
    <property type="entry name" value="SLR1258 PROTEIN"/>
    <property type="match status" value="1"/>
</dbReference>
<evidence type="ECO:0000313" key="3">
    <source>
        <dbReference type="Proteomes" id="UP000075787"/>
    </source>
</evidence>
<evidence type="ECO:0000256" key="1">
    <source>
        <dbReference type="SAM" id="SignalP"/>
    </source>
</evidence>
<feature type="signal peptide" evidence="1">
    <location>
        <begin position="1"/>
        <end position="37"/>
    </location>
</feature>
<dbReference type="PANTHER" id="PTHR34387:SF2">
    <property type="entry name" value="SLR1258 PROTEIN"/>
    <property type="match status" value="1"/>
</dbReference>
<dbReference type="GeneID" id="97239969"/>
<gene>
    <name evidence="2" type="ORF">AUP44_17510</name>
</gene>
<keyword evidence="1" id="KW-0732">Signal</keyword>
<dbReference type="InterPro" id="IPR052022">
    <property type="entry name" value="26kDa_periplasmic_antigen"/>
</dbReference>
<organism evidence="2 3">
    <name type="scientific">Tistrella mobilis</name>
    <dbReference type="NCBI Taxonomy" id="171437"/>
    <lineage>
        <taxon>Bacteria</taxon>
        <taxon>Pseudomonadati</taxon>
        <taxon>Pseudomonadota</taxon>
        <taxon>Alphaproteobacteria</taxon>
        <taxon>Geminicoccales</taxon>
        <taxon>Geminicoccaceae</taxon>
        <taxon>Tistrella</taxon>
    </lineage>
</organism>
<name>A0A162JLZ5_9PROT</name>
<protein>
    <recommendedName>
        <fullName evidence="4">DUF541 domain-containing protein</fullName>
    </recommendedName>
</protein>
<sequence length="250" mass="26400">MTSPLATLSPTRRLRAAVALGALLAALAAASPSPARAERDVPDAATVLTLSETATTTVAADRARATLAAEERGADAAKVQADINRKIEAALKLAREAAPVKVETGGYGVYPIDQEDQARVWNGRQTIELDSADMTALAELAGKLQAQGLVLQDLSTYVSEERARAESDKLTLEAIRQIRARADLIGKEIGTRTVKIRALSPGSGPGTPQPIPFKAMRMEAMAASDMAAPSIEPGERTLRLTVQAELLLEP</sequence>
<dbReference type="GO" id="GO:0006974">
    <property type="term" value="P:DNA damage response"/>
    <property type="evidence" value="ECO:0007669"/>
    <property type="project" value="TreeGrafter"/>
</dbReference>
<proteinExistence type="predicted"/>
<evidence type="ECO:0000313" key="2">
    <source>
        <dbReference type="EMBL" id="KYO49460.1"/>
    </source>
</evidence>
<dbReference type="InterPro" id="IPR007497">
    <property type="entry name" value="SIMPL/DUF541"/>
</dbReference>
<evidence type="ECO:0008006" key="4">
    <source>
        <dbReference type="Google" id="ProtNLM"/>
    </source>
</evidence>
<dbReference type="OrthoDB" id="9813144at2"/>
<feature type="chain" id="PRO_5007836593" description="DUF541 domain-containing protein" evidence="1">
    <location>
        <begin position="38"/>
        <end position="250"/>
    </location>
</feature>
<dbReference type="RefSeq" id="WP_062770221.1">
    <property type="nucleotide sequence ID" value="NZ_CP121027.1"/>
</dbReference>
<dbReference type="AlphaFoldDB" id="A0A162JLZ5"/>